<dbReference type="EMBL" id="JASPKZ010010239">
    <property type="protein sequence ID" value="KAJ9575114.1"/>
    <property type="molecule type" value="Genomic_DNA"/>
</dbReference>
<organism evidence="2 3">
    <name type="scientific">Diploptera punctata</name>
    <name type="common">Pacific beetle cockroach</name>
    <dbReference type="NCBI Taxonomy" id="6984"/>
    <lineage>
        <taxon>Eukaryota</taxon>
        <taxon>Metazoa</taxon>
        <taxon>Ecdysozoa</taxon>
        <taxon>Arthropoda</taxon>
        <taxon>Hexapoda</taxon>
        <taxon>Insecta</taxon>
        <taxon>Pterygota</taxon>
        <taxon>Neoptera</taxon>
        <taxon>Polyneoptera</taxon>
        <taxon>Dictyoptera</taxon>
        <taxon>Blattodea</taxon>
        <taxon>Blaberoidea</taxon>
        <taxon>Blaberidae</taxon>
        <taxon>Diplopterinae</taxon>
        <taxon>Diploptera</taxon>
    </lineage>
</organism>
<reference evidence="2" key="1">
    <citation type="journal article" date="2023" name="IScience">
        <title>Live-bearing cockroach genome reveals convergent evolutionary mechanisms linked to viviparity in insects and beyond.</title>
        <authorList>
            <person name="Fouks B."/>
            <person name="Harrison M.C."/>
            <person name="Mikhailova A.A."/>
            <person name="Marchal E."/>
            <person name="English S."/>
            <person name="Carruthers M."/>
            <person name="Jennings E.C."/>
            <person name="Chiamaka E.L."/>
            <person name="Frigard R.A."/>
            <person name="Pippel M."/>
            <person name="Attardo G.M."/>
            <person name="Benoit J.B."/>
            <person name="Bornberg-Bauer E."/>
            <person name="Tobe S.S."/>
        </authorList>
    </citation>
    <scope>NUCLEOTIDE SEQUENCE</scope>
    <source>
        <strain evidence="2">Stay&amp;Tobe</strain>
    </source>
</reference>
<evidence type="ECO:0000256" key="1">
    <source>
        <dbReference type="SAM" id="Phobius"/>
    </source>
</evidence>
<accession>A0AAD8E379</accession>
<sequence length="75" mass="8786">SQSLGNNHPSRLLITARQWSIKLNKQRTSFGGQKKLCMREEKGRVKEFVITATSCFIHCYLSLTYNKLLWKNLDR</sequence>
<keyword evidence="1" id="KW-1133">Transmembrane helix</keyword>
<gene>
    <name evidence="2" type="ORF">L9F63_007700</name>
</gene>
<feature type="non-terminal residue" evidence="2">
    <location>
        <position position="1"/>
    </location>
</feature>
<keyword evidence="1" id="KW-0812">Transmembrane</keyword>
<reference evidence="2" key="2">
    <citation type="submission" date="2023-05" db="EMBL/GenBank/DDBJ databases">
        <authorList>
            <person name="Fouks B."/>
        </authorList>
    </citation>
    <scope>NUCLEOTIDE SEQUENCE</scope>
    <source>
        <strain evidence="2">Stay&amp;Tobe</strain>
        <tissue evidence="2">Testes</tissue>
    </source>
</reference>
<keyword evidence="3" id="KW-1185">Reference proteome</keyword>
<feature type="transmembrane region" description="Helical" evidence="1">
    <location>
        <begin position="48"/>
        <end position="65"/>
    </location>
</feature>
<proteinExistence type="predicted"/>
<feature type="non-terminal residue" evidence="2">
    <location>
        <position position="75"/>
    </location>
</feature>
<comment type="caution">
    <text evidence="2">The sequence shown here is derived from an EMBL/GenBank/DDBJ whole genome shotgun (WGS) entry which is preliminary data.</text>
</comment>
<evidence type="ECO:0000313" key="3">
    <source>
        <dbReference type="Proteomes" id="UP001233999"/>
    </source>
</evidence>
<dbReference type="AlphaFoldDB" id="A0AAD8E379"/>
<keyword evidence="1" id="KW-0472">Membrane</keyword>
<dbReference type="Proteomes" id="UP001233999">
    <property type="component" value="Unassembled WGS sequence"/>
</dbReference>
<name>A0AAD8E379_DIPPU</name>
<evidence type="ECO:0000313" key="2">
    <source>
        <dbReference type="EMBL" id="KAJ9575114.1"/>
    </source>
</evidence>
<protein>
    <submittedName>
        <fullName evidence="2">Uncharacterized protein</fullName>
    </submittedName>
</protein>